<dbReference type="Proteomes" id="UP000247416">
    <property type="component" value="Unassembled WGS sequence"/>
</dbReference>
<evidence type="ECO:0000256" key="1">
    <source>
        <dbReference type="ARBA" id="ARBA00023157"/>
    </source>
</evidence>
<dbReference type="PANTHER" id="PTHR42852">
    <property type="entry name" value="THIOL:DISULFIDE INTERCHANGE PROTEIN DSBE"/>
    <property type="match status" value="1"/>
</dbReference>
<dbReference type="AlphaFoldDB" id="A0A318TLP2"/>
<dbReference type="PROSITE" id="PS00194">
    <property type="entry name" value="THIOREDOXIN_1"/>
    <property type="match status" value="1"/>
</dbReference>
<dbReference type="GO" id="GO:0016209">
    <property type="term" value="F:antioxidant activity"/>
    <property type="evidence" value="ECO:0007669"/>
    <property type="project" value="InterPro"/>
</dbReference>
<proteinExistence type="predicted"/>
<dbReference type="InterPro" id="IPR050553">
    <property type="entry name" value="Thioredoxin_ResA/DsbE_sf"/>
</dbReference>
<dbReference type="SUPFAM" id="SSF52833">
    <property type="entry name" value="Thioredoxin-like"/>
    <property type="match status" value="1"/>
</dbReference>
<keyword evidence="4" id="KW-1185">Reference proteome</keyword>
<dbReference type="InterPro" id="IPR017937">
    <property type="entry name" value="Thioredoxin_CS"/>
</dbReference>
<accession>A0A318TLP2</accession>
<dbReference type="PANTHER" id="PTHR42852:SF1">
    <property type="entry name" value="THIOREDOXIN-LIKE PROTEIN YNEN"/>
    <property type="match status" value="1"/>
</dbReference>
<organism evidence="3 4">
    <name type="scientific">Ureibacillus chungkukjangi</name>
    <dbReference type="NCBI Taxonomy" id="1202712"/>
    <lineage>
        <taxon>Bacteria</taxon>
        <taxon>Bacillati</taxon>
        <taxon>Bacillota</taxon>
        <taxon>Bacilli</taxon>
        <taxon>Bacillales</taxon>
        <taxon>Caryophanaceae</taxon>
        <taxon>Ureibacillus</taxon>
    </lineage>
</organism>
<dbReference type="InterPro" id="IPR000866">
    <property type="entry name" value="AhpC/TSA"/>
</dbReference>
<gene>
    <name evidence="3" type="ORF">BJ095_11542</name>
</gene>
<reference evidence="3 4" key="1">
    <citation type="submission" date="2018-06" db="EMBL/GenBank/DDBJ databases">
        <title>Genomic Encyclopedia of Archaeal and Bacterial Type Strains, Phase II (KMG-II): from individual species to whole genera.</title>
        <authorList>
            <person name="Goeker M."/>
        </authorList>
    </citation>
    <scope>NUCLEOTIDE SEQUENCE [LARGE SCALE GENOMIC DNA]</scope>
    <source>
        <strain evidence="3 4">KACC 16626</strain>
    </source>
</reference>
<dbReference type="CDD" id="cd02966">
    <property type="entry name" value="TlpA_like_family"/>
    <property type="match status" value="1"/>
</dbReference>
<dbReference type="PROSITE" id="PS51352">
    <property type="entry name" value="THIOREDOXIN_2"/>
    <property type="match status" value="1"/>
</dbReference>
<dbReference type="InterPro" id="IPR013766">
    <property type="entry name" value="Thioredoxin_domain"/>
</dbReference>
<dbReference type="EMBL" id="QJTJ01000015">
    <property type="protein sequence ID" value="PYF05772.1"/>
    <property type="molecule type" value="Genomic_DNA"/>
</dbReference>
<dbReference type="RefSeq" id="WP_107935341.1">
    <property type="nucleotide sequence ID" value="NZ_PYWJ01000017.1"/>
</dbReference>
<keyword evidence="1" id="KW-1015">Disulfide bond</keyword>
<name>A0A318TLP2_9BACL</name>
<evidence type="ECO:0000259" key="2">
    <source>
        <dbReference type="PROSITE" id="PS51352"/>
    </source>
</evidence>
<dbReference type="OrthoDB" id="25753at2"/>
<evidence type="ECO:0000313" key="3">
    <source>
        <dbReference type="EMBL" id="PYF05772.1"/>
    </source>
</evidence>
<dbReference type="GO" id="GO:0016491">
    <property type="term" value="F:oxidoreductase activity"/>
    <property type="evidence" value="ECO:0007669"/>
    <property type="project" value="InterPro"/>
</dbReference>
<dbReference type="InterPro" id="IPR036249">
    <property type="entry name" value="Thioredoxin-like_sf"/>
</dbReference>
<evidence type="ECO:0000313" key="4">
    <source>
        <dbReference type="Proteomes" id="UP000247416"/>
    </source>
</evidence>
<dbReference type="Pfam" id="PF00578">
    <property type="entry name" value="AhpC-TSA"/>
    <property type="match status" value="1"/>
</dbReference>
<comment type="caution">
    <text evidence="3">The sequence shown here is derived from an EMBL/GenBank/DDBJ whole genome shotgun (WGS) entry which is preliminary data.</text>
</comment>
<dbReference type="Gene3D" id="3.40.30.10">
    <property type="entry name" value="Glutaredoxin"/>
    <property type="match status" value="1"/>
</dbReference>
<feature type="domain" description="Thioredoxin" evidence="2">
    <location>
        <begin position="89"/>
        <end position="229"/>
    </location>
</feature>
<protein>
    <submittedName>
        <fullName evidence="3">Peroxiredoxin</fullName>
    </submittedName>
</protein>
<sequence length="229" mass="26228">MPRKIVNICFALIVLVALIYSISSHFYSKNHRQLDVVFDEDLSTSLEQAVSQQPLVDEGEQVVEYRSIDESEFYEQGHDHEHEQETEVRALNVKAPNFELKNLNGEKVMLSDLKGKKVFINFWTTWCPPCVKEMPTIQKFYEEHAQKEGIEILAVNVTDQELKVDHVKQFAHEYSISFPILLDDKGDVSINYEVLSIPTSVIINEEGMIIEQIVGPVTEEMLVSKLLSS</sequence>